<dbReference type="Proteomes" id="UP001558713">
    <property type="component" value="Unassembled WGS sequence"/>
</dbReference>
<sequence>MVTSTVGFVSSGFGGLVLAGYSKYCIDRLLSDVGMRSDVTKVPVERLVAIVEVVEGRLENNNNNNNNNNNDNKKQV</sequence>
<keyword evidence="1" id="KW-0472">Membrane</keyword>
<evidence type="ECO:0000256" key="1">
    <source>
        <dbReference type="SAM" id="Phobius"/>
    </source>
</evidence>
<evidence type="ECO:0000313" key="2">
    <source>
        <dbReference type="EMBL" id="KAL1205810.1"/>
    </source>
</evidence>
<protein>
    <submittedName>
        <fullName evidence="2">Uncharacterized protein</fullName>
    </submittedName>
</protein>
<dbReference type="EMBL" id="JBANAX010000510">
    <property type="protein sequence ID" value="KAL1205810.1"/>
    <property type="molecule type" value="Genomic_DNA"/>
</dbReference>
<dbReference type="AlphaFoldDB" id="A0ABD1B1I8"/>
<gene>
    <name evidence="2" type="ORF">V5N11_017901</name>
</gene>
<keyword evidence="1" id="KW-1133">Transmembrane helix</keyword>
<reference evidence="2 3" key="1">
    <citation type="submission" date="2024-04" db="EMBL/GenBank/DDBJ databases">
        <title>Genome assembly C_amara_ONT_v2.</title>
        <authorList>
            <person name="Yant L."/>
            <person name="Moore C."/>
            <person name="Slenker M."/>
        </authorList>
    </citation>
    <scope>NUCLEOTIDE SEQUENCE [LARGE SCALE GENOMIC DNA]</scope>
    <source>
        <tissue evidence="2">Leaf</tissue>
    </source>
</reference>
<keyword evidence="1" id="KW-0812">Transmembrane</keyword>
<feature type="transmembrane region" description="Helical" evidence="1">
    <location>
        <begin position="6"/>
        <end position="26"/>
    </location>
</feature>
<organism evidence="2 3">
    <name type="scientific">Cardamine amara subsp. amara</name>
    <dbReference type="NCBI Taxonomy" id="228776"/>
    <lineage>
        <taxon>Eukaryota</taxon>
        <taxon>Viridiplantae</taxon>
        <taxon>Streptophyta</taxon>
        <taxon>Embryophyta</taxon>
        <taxon>Tracheophyta</taxon>
        <taxon>Spermatophyta</taxon>
        <taxon>Magnoliopsida</taxon>
        <taxon>eudicotyledons</taxon>
        <taxon>Gunneridae</taxon>
        <taxon>Pentapetalae</taxon>
        <taxon>rosids</taxon>
        <taxon>malvids</taxon>
        <taxon>Brassicales</taxon>
        <taxon>Brassicaceae</taxon>
        <taxon>Cardamineae</taxon>
        <taxon>Cardamine</taxon>
    </lineage>
</organism>
<accession>A0ABD1B1I8</accession>
<proteinExistence type="predicted"/>
<name>A0ABD1B1I8_CARAN</name>
<evidence type="ECO:0000313" key="3">
    <source>
        <dbReference type="Proteomes" id="UP001558713"/>
    </source>
</evidence>
<keyword evidence="3" id="KW-1185">Reference proteome</keyword>
<comment type="caution">
    <text evidence="2">The sequence shown here is derived from an EMBL/GenBank/DDBJ whole genome shotgun (WGS) entry which is preliminary data.</text>
</comment>